<protein>
    <submittedName>
        <fullName evidence="2">Uncharacterized protein</fullName>
    </submittedName>
</protein>
<name>A0A2P6QZP6_ROSCH</name>
<comment type="caution">
    <text evidence="2">The sequence shown here is derived from an EMBL/GenBank/DDBJ whole genome shotgun (WGS) entry which is preliminary data.</text>
</comment>
<sequence>MAGIQKQWHGDVRRKRKKEDQESQSAHVFFHGMELHEAKHMYMQISCFCYESN</sequence>
<keyword evidence="3" id="KW-1185">Reference proteome</keyword>
<proteinExistence type="predicted"/>
<evidence type="ECO:0000313" key="2">
    <source>
        <dbReference type="EMBL" id="PRQ39658.1"/>
    </source>
</evidence>
<dbReference type="EMBL" id="PDCK01000042">
    <property type="protein sequence ID" value="PRQ39658.1"/>
    <property type="molecule type" value="Genomic_DNA"/>
</dbReference>
<dbReference type="Gramene" id="PRQ39658">
    <property type="protein sequence ID" value="PRQ39658"/>
    <property type="gene ID" value="RchiOBHm_Chr4g0427671"/>
</dbReference>
<accession>A0A2P6QZP6</accession>
<dbReference type="Proteomes" id="UP000238479">
    <property type="component" value="Chromosome 4"/>
</dbReference>
<organism evidence="2 3">
    <name type="scientific">Rosa chinensis</name>
    <name type="common">China rose</name>
    <dbReference type="NCBI Taxonomy" id="74649"/>
    <lineage>
        <taxon>Eukaryota</taxon>
        <taxon>Viridiplantae</taxon>
        <taxon>Streptophyta</taxon>
        <taxon>Embryophyta</taxon>
        <taxon>Tracheophyta</taxon>
        <taxon>Spermatophyta</taxon>
        <taxon>Magnoliopsida</taxon>
        <taxon>eudicotyledons</taxon>
        <taxon>Gunneridae</taxon>
        <taxon>Pentapetalae</taxon>
        <taxon>rosids</taxon>
        <taxon>fabids</taxon>
        <taxon>Rosales</taxon>
        <taxon>Rosaceae</taxon>
        <taxon>Rosoideae</taxon>
        <taxon>Rosoideae incertae sedis</taxon>
        <taxon>Rosa</taxon>
    </lineage>
</organism>
<evidence type="ECO:0000256" key="1">
    <source>
        <dbReference type="SAM" id="MobiDB-lite"/>
    </source>
</evidence>
<reference evidence="2 3" key="1">
    <citation type="journal article" date="2018" name="Nat. Genet.">
        <title>The Rosa genome provides new insights in the design of modern roses.</title>
        <authorList>
            <person name="Bendahmane M."/>
        </authorList>
    </citation>
    <scope>NUCLEOTIDE SEQUENCE [LARGE SCALE GENOMIC DNA]</scope>
    <source>
        <strain evidence="3">cv. Old Blush</strain>
    </source>
</reference>
<dbReference type="AlphaFoldDB" id="A0A2P6QZP6"/>
<evidence type="ECO:0000313" key="3">
    <source>
        <dbReference type="Proteomes" id="UP000238479"/>
    </source>
</evidence>
<gene>
    <name evidence="2" type="ORF">RchiOBHm_Chr4g0427671</name>
</gene>
<feature type="region of interest" description="Disordered" evidence="1">
    <location>
        <begin position="1"/>
        <end position="24"/>
    </location>
</feature>